<feature type="transmembrane region" description="Helical" evidence="1">
    <location>
        <begin position="330"/>
        <end position="349"/>
    </location>
</feature>
<dbReference type="EMBL" id="JACLAX010000038">
    <property type="protein sequence ID" value="MBC2670933.1"/>
    <property type="molecule type" value="Genomic_DNA"/>
</dbReference>
<keyword evidence="1" id="KW-1133">Transmembrane helix</keyword>
<keyword evidence="4" id="KW-1185">Reference proteome</keyword>
<proteinExistence type="predicted"/>
<reference evidence="3 4" key="1">
    <citation type="submission" date="2020-08" db="EMBL/GenBank/DDBJ databases">
        <title>The genome sequence of type strain Novosphingobium piscinae KCTC 42194.</title>
        <authorList>
            <person name="Liu Y."/>
        </authorList>
    </citation>
    <scope>NUCLEOTIDE SEQUENCE [LARGE SCALE GENOMIC DNA]</scope>
    <source>
        <strain evidence="3 4">KCTC 42194</strain>
    </source>
</reference>
<dbReference type="Pfam" id="PF04235">
    <property type="entry name" value="DUF418"/>
    <property type="match status" value="1"/>
</dbReference>
<dbReference type="AlphaFoldDB" id="A0A7X1KRU1"/>
<dbReference type="PANTHER" id="PTHR30590:SF2">
    <property type="entry name" value="INNER MEMBRANE PROTEIN"/>
    <property type="match status" value="1"/>
</dbReference>
<feature type="transmembrane region" description="Helical" evidence="1">
    <location>
        <begin position="288"/>
        <end position="309"/>
    </location>
</feature>
<keyword evidence="1" id="KW-0812">Transmembrane</keyword>
<evidence type="ECO:0000256" key="1">
    <source>
        <dbReference type="SAM" id="Phobius"/>
    </source>
</evidence>
<feature type="transmembrane region" description="Helical" evidence="1">
    <location>
        <begin position="12"/>
        <end position="30"/>
    </location>
</feature>
<dbReference type="InterPro" id="IPR052529">
    <property type="entry name" value="Bact_Transport_Assoc"/>
</dbReference>
<sequence>MAADRLDGLDLIRGVAVLGILAINLGGFAGPIAGSLSPHLPAPGSLADEAWFTVGLVLFEGKMRALFTLLFGASLLLFLDRAEARGEDGERLQLRRLGWLAACGYLHFLLLWWGDILFTYALAGFAALALRQARPGPLLIAGVTLFAAWHLAMGLAGLPQVRAEQRVLAGAAGPAETTAYRTQRAEDAAATARELAGYRQGFAAQVARRLRDQPGEPLRAAFATLGESLPLMLIGMALFRSGLYAGQWSPRLLRAVALGGLGAGGLLTAAFAAWAWRAHFPPVLMVQALAYHLALPHLLMGLGYCALLVRIGPWLAGTRLGRRLTAAGRMAFSNYLGMTLVMTFVFYGWGLGLVGRVPEHWLWPFLLGGWGLMLGWSAPWLARFRHGPLEWLWRCLTYGEWLPLRR</sequence>
<feature type="transmembrane region" description="Helical" evidence="1">
    <location>
        <begin position="50"/>
        <end position="79"/>
    </location>
</feature>
<keyword evidence="1" id="KW-0472">Membrane</keyword>
<gene>
    <name evidence="3" type="ORF">H7F53_17395</name>
</gene>
<organism evidence="3 4">
    <name type="scientific">Novosphingobium piscinae</name>
    <dbReference type="NCBI Taxonomy" id="1507448"/>
    <lineage>
        <taxon>Bacteria</taxon>
        <taxon>Pseudomonadati</taxon>
        <taxon>Pseudomonadota</taxon>
        <taxon>Alphaproteobacteria</taxon>
        <taxon>Sphingomonadales</taxon>
        <taxon>Sphingomonadaceae</taxon>
        <taxon>Novosphingobium</taxon>
    </lineage>
</organism>
<dbReference type="InterPro" id="IPR007349">
    <property type="entry name" value="DUF418"/>
</dbReference>
<accession>A0A7X1KRU1</accession>
<dbReference type="PANTHER" id="PTHR30590">
    <property type="entry name" value="INNER MEMBRANE PROTEIN"/>
    <property type="match status" value="1"/>
</dbReference>
<feature type="transmembrane region" description="Helical" evidence="1">
    <location>
        <begin position="99"/>
        <end position="126"/>
    </location>
</feature>
<dbReference type="Proteomes" id="UP000551327">
    <property type="component" value="Unassembled WGS sequence"/>
</dbReference>
<protein>
    <submittedName>
        <fullName evidence="3">DUF418 domain-containing protein</fullName>
    </submittedName>
</protein>
<feature type="transmembrane region" description="Helical" evidence="1">
    <location>
        <begin position="252"/>
        <end position="276"/>
    </location>
</feature>
<name>A0A7X1KRU1_9SPHN</name>
<feature type="transmembrane region" description="Helical" evidence="1">
    <location>
        <begin position="361"/>
        <end position="382"/>
    </location>
</feature>
<comment type="caution">
    <text evidence="3">The sequence shown here is derived from an EMBL/GenBank/DDBJ whole genome shotgun (WGS) entry which is preliminary data.</text>
</comment>
<evidence type="ECO:0000313" key="4">
    <source>
        <dbReference type="Proteomes" id="UP000551327"/>
    </source>
</evidence>
<feature type="domain" description="DUF418" evidence="2">
    <location>
        <begin position="238"/>
        <end position="399"/>
    </location>
</feature>
<evidence type="ECO:0000259" key="2">
    <source>
        <dbReference type="Pfam" id="PF04235"/>
    </source>
</evidence>
<feature type="transmembrane region" description="Helical" evidence="1">
    <location>
        <begin position="138"/>
        <end position="158"/>
    </location>
</feature>
<evidence type="ECO:0000313" key="3">
    <source>
        <dbReference type="EMBL" id="MBC2670933.1"/>
    </source>
</evidence>